<dbReference type="EMBL" id="PFPS01000081">
    <property type="protein sequence ID" value="PJA02219.1"/>
    <property type="molecule type" value="Genomic_DNA"/>
</dbReference>
<dbReference type="InterPro" id="IPR023572">
    <property type="entry name" value="Archease_dom"/>
</dbReference>
<dbReference type="PANTHER" id="PTHR12682">
    <property type="entry name" value="ARCHEASE"/>
    <property type="match status" value="1"/>
</dbReference>
<dbReference type="AlphaFoldDB" id="A0A2M7VKN0"/>
<organism evidence="6 7">
    <name type="scientific">bacterium (Candidatus Gribaldobacteria) CG_4_10_14_0_2_um_filter_36_18</name>
    <dbReference type="NCBI Taxonomy" id="2014264"/>
    <lineage>
        <taxon>Bacteria</taxon>
        <taxon>Candidatus Gribaldobacteria</taxon>
    </lineage>
</organism>
<evidence type="ECO:0000256" key="1">
    <source>
        <dbReference type="ARBA" id="ARBA00007963"/>
    </source>
</evidence>
<accession>A0A2M7VKN0</accession>
<evidence type="ECO:0000256" key="2">
    <source>
        <dbReference type="ARBA" id="ARBA00022694"/>
    </source>
</evidence>
<evidence type="ECO:0000313" key="7">
    <source>
        <dbReference type="Proteomes" id="UP000231469"/>
    </source>
</evidence>
<comment type="similarity">
    <text evidence="1">Belongs to the archease family.</text>
</comment>
<dbReference type="InterPro" id="IPR002804">
    <property type="entry name" value="Archease"/>
</dbReference>
<evidence type="ECO:0000259" key="5">
    <source>
        <dbReference type="Pfam" id="PF01951"/>
    </source>
</evidence>
<reference evidence="7" key="1">
    <citation type="submission" date="2017-09" db="EMBL/GenBank/DDBJ databases">
        <title>Depth-based differentiation of microbial function through sediment-hosted aquifers and enrichment of novel symbionts in the deep terrestrial subsurface.</title>
        <authorList>
            <person name="Probst A.J."/>
            <person name="Ladd B."/>
            <person name="Jarett J.K."/>
            <person name="Geller-Mcgrath D.E."/>
            <person name="Sieber C.M.K."/>
            <person name="Emerson J.B."/>
            <person name="Anantharaman K."/>
            <person name="Thomas B.C."/>
            <person name="Malmstrom R."/>
            <person name="Stieglmeier M."/>
            <person name="Klingl A."/>
            <person name="Woyke T."/>
            <person name="Ryan C.M."/>
            <person name="Banfield J.F."/>
        </authorList>
    </citation>
    <scope>NUCLEOTIDE SEQUENCE [LARGE SCALE GENOMIC DNA]</scope>
</reference>
<dbReference type="SUPFAM" id="SSF69819">
    <property type="entry name" value="MTH1598-like"/>
    <property type="match status" value="1"/>
</dbReference>
<dbReference type="GO" id="GO:0046872">
    <property type="term" value="F:metal ion binding"/>
    <property type="evidence" value="ECO:0007669"/>
    <property type="project" value="UniProtKB-KW"/>
</dbReference>
<evidence type="ECO:0000256" key="4">
    <source>
        <dbReference type="ARBA" id="ARBA00022837"/>
    </source>
</evidence>
<dbReference type="Gene3D" id="3.55.10.10">
    <property type="entry name" value="Archease domain"/>
    <property type="match status" value="1"/>
</dbReference>
<dbReference type="Proteomes" id="UP000231469">
    <property type="component" value="Unassembled WGS sequence"/>
</dbReference>
<keyword evidence="4" id="KW-0106">Calcium</keyword>
<dbReference type="InterPro" id="IPR036820">
    <property type="entry name" value="Archease_dom_sf"/>
</dbReference>
<dbReference type="Pfam" id="PF01951">
    <property type="entry name" value="Archease"/>
    <property type="match status" value="1"/>
</dbReference>
<proteinExistence type="inferred from homology"/>
<sequence length="134" mass="15662">MKKYEILEHKADLKIRAFGKTKEEIFSNILFGMAESQRATTLSEKVKREIKITSPDLPSLLVDFLSEVLYLTQVNKEVYFEAEFKELSENKLEGFIFGRKIERFGEDIKGVTYHNLDIYQKEDGTWEAVVLFDI</sequence>
<comment type="caution">
    <text evidence="6">The sequence shown here is derived from an EMBL/GenBank/DDBJ whole genome shotgun (WGS) entry which is preliminary data.</text>
</comment>
<evidence type="ECO:0000313" key="6">
    <source>
        <dbReference type="EMBL" id="PJA02219.1"/>
    </source>
</evidence>
<feature type="domain" description="Archease" evidence="5">
    <location>
        <begin position="4"/>
        <end position="134"/>
    </location>
</feature>
<dbReference type="GO" id="GO:0008033">
    <property type="term" value="P:tRNA processing"/>
    <property type="evidence" value="ECO:0007669"/>
    <property type="project" value="UniProtKB-KW"/>
</dbReference>
<evidence type="ECO:0000256" key="3">
    <source>
        <dbReference type="ARBA" id="ARBA00022723"/>
    </source>
</evidence>
<keyword evidence="3" id="KW-0479">Metal-binding</keyword>
<dbReference type="PANTHER" id="PTHR12682:SF11">
    <property type="entry name" value="PROTEIN ARCHEASE"/>
    <property type="match status" value="1"/>
</dbReference>
<name>A0A2M7VKN0_9BACT</name>
<keyword evidence="2" id="KW-0819">tRNA processing</keyword>
<gene>
    <name evidence="6" type="ORF">COX73_01930</name>
</gene>
<protein>
    <submittedName>
        <fullName evidence="6">Archease</fullName>
    </submittedName>
</protein>